<keyword evidence="2" id="KW-1185">Reference proteome</keyword>
<gene>
    <name evidence="1" type="ORF">W97_04086</name>
</gene>
<accession>R7YSE4</accession>
<dbReference type="HOGENOM" id="CLU_2170929_0_0_1"/>
<dbReference type="RefSeq" id="XP_007780169.1">
    <property type="nucleotide sequence ID" value="XM_007781979.1"/>
</dbReference>
<proteinExistence type="predicted"/>
<dbReference type="EMBL" id="JH767570">
    <property type="protein sequence ID" value="EON64852.1"/>
    <property type="molecule type" value="Genomic_DNA"/>
</dbReference>
<name>R7YSE4_CONA1</name>
<organism evidence="1 2">
    <name type="scientific">Coniosporium apollinis (strain CBS 100218)</name>
    <name type="common">Rock-inhabiting black yeast</name>
    <dbReference type="NCBI Taxonomy" id="1168221"/>
    <lineage>
        <taxon>Eukaryota</taxon>
        <taxon>Fungi</taxon>
        <taxon>Dikarya</taxon>
        <taxon>Ascomycota</taxon>
        <taxon>Pezizomycotina</taxon>
        <taxon>Dothideomycetes</taxon>
        <taxon>Dothideomycetes incertae sedis</taxon>
        <taxon>Coniosporium</taxon>
    </lineage>
</organism>
<dbReference type="AlphaFoldDB" id="R7YSE4"/>
<evidence type="ECO:0000313" key="1">
    <source>
        <dbReference type="EMBL" id="EON64852.1"/>
    </source>
</evidence>
<evidence type="ECO:0000313" key="2">
    <source>
        <dbReference type="Proteomes" id="UP000016924"/>
    </source>
</evidence>
<reference evidence="2" key="1">
    <citation type="submission" date="2012-06" db="EMBL/GenBank/DDBJ databases">
        <title>The genome sequence of Coniosporium apollinis CBS 100218.</title>
        <authorList>
            <consortium name="The Broad Institute Genome Sequencing Platform"/>
            <person name="Cuomo C."/>
            <person name="Gorbushina A."/>
            <person name="Noack S."/>
            <person name="Walker B."/>
            <person name="Young S.K."/>
            <person name="Zeng Q."/>
            <person name="Gargeya S."/>
            <person name="Fitzgerald M."/>
            <person name="Haas B."/>
            <person name="Abouelleil A."/>
            <person name="Alvarado L."/>
            <person name="Arachchi H.M."/>
            <person name="Berlin A.M."/>
            <person name="Chapman S.B."/>
            <person name="Goldberg J."/>
            <person name="Griggs A."/>
            <person name="Gujja S."/>
            <person name="Hansen M."/>
            <person name="Howarth C."/>
            <person name="Imamovic A."/>
            <person name="Larimer J."/>
            <person name="McCowan C."/>
            <person name="Montmayeur A."/>
            <person name="Murphy C."/>
            <person name="Neiman D."/>
            <person name="Pearson M."/>
            <person name="Priest M."/>
            <person name="Roberts A."/>
            <person name="Saif S."/>
            <person name="Shea T."/>
            <person name="Sisk P."/>
            <person name="Sykes S."/>
            <person name="Wortman J."/>
            <person name="Nusbaum C."/>
            <person name="Birren B."/>
        </authorList>
    </citation>
    <scope>NUCLEOTIDE SEQUENCE [LARGE SCALE GENOMIC DNA]</scope>
    <source>
        <strain evidence="2">CBS 100218</strain>
    </source>
</reference>
<protein>
    <submittedName>
        <fullName evidence="1">Uncharacterized protein</fullName>
    </submittedName>
</protein>
<dbReference type="Proteomes" id="UP000016924">
    <property type="component" value="Unassembled WGS sequence"/>
</dbReference>
<dbReference type="GeneID" id="19901397"/>
<sequence length="110" mass="12280">MPGLQYTRFPNLYTASSPVVHGDGLTEAHIGGLRFPEEIIHISWAVLLRSYTGSEELVFLTEDCAIRVDARSWVVERISGEHEYASPEEADVTGVFRKEVSQACLRTAIE</sequence>